<dbReference type="Pfam" id="PF00237">
    <property type="entry name" value="Ribosomal_L22"/>
    <property type="match status" value="1"/>
</dbReference>
<keyword evidence="2 7" id="KW-0699">rRNA-binding</keyword>
<evidence type="ECO:0000256" key="2">
    <source>
        <dbReference type="ARBA" id="ARBA00022730"/>
    </source>
</evidence>
<evidence type="ECO:0000256" key="3">
    <source>
        <dbReference type="ARBA" id="ARBA00022884"/>
    </source>
</evidence>
<evidence type="ECO:0000256" key="9">
    <source>
        <dbReference type="RuleBase" id="RU004006"/>
    </source>
</evidence>
<evidence type="ECO:0000256" key="10">
    <source>
        <dbReference type="RuleBase" id="RU004008"/>
    </source>
</evidence>
<dbReference type="RefSeq" id="WP_146961513.1">
    <property type="nucleotide sequence ID" value="NZ_CP042467.1"/>
</dbReference>
<dbReference type="CDD" id="cd00336">
    <property type="entry name" value="Ribosomal_L22"/>
    <property type="match status" value="1"/>
</dbReference>
<dbReference type="HAMAP" id="MF_01331_B">
    <property type="entry name" value="Ribosomal_uL22_B"/>
    <property type="match status" value="1"/>
</dbReference>
<keyword evidence="12" id="KW-1185">Reference proteome</keyword>
<keyword evidence="4 7" id="KW-0689">Ribosomal protein</keyword>
<comment type="function">
    <text evidence="7 10">This protein binds specifically to 23S rRNA; its binding is stimulated by other ribosomal proteins, e.g., L4, L17, and L20. It is important during the early stages of 50S assembly. It makes multiple contacts with different domains of the 23S rRNA in the assembled 50S subunit and ribosome.</text>
</comment>
<dbReference type="OrthoDB" id="9805969at2"/>
<protein>
    <recommendedName>
        <fullName evidence="6 7">Large ribosomal subunit protein uL22</fullName>
    </recommendedName>
</protein>
<evidence type="ECO:0000256" key="4">
    <source>
        <dbReference type="ARBA" id="ARBA00022980"/>
    </source>
</evidence>
<dbReference type="InterPro" id="IPR018260">
    <property type="entry name" value="Ribosomal_uL22_CS"/>
</dbReference>
<keyword evidence="3 7" id="KW-0694">RNA-binding</keyword>
<dbReference type="SUPFAM" id="SSF54843">
    <property type="entry name" value="Ribosomal protein L22"/>
    <property type="match status" value="1"/>
</dbReference>
<evidence type="ECO:0000256" key="5">
    <source>
        <dbReference type="ARBA" id="ARBA00023274"/>
    </source>
</evidence>
<keyword evidence="5 7" id="KW-0687">Ribonucleoprotein</keyword>
<dbReference type="GO" id="GO:0022625">
    <property type="term" value="C:cytosolic large ribosomal subunit"/>
    <property type="evidence" value="ECO:0007669"/>
    <property type="project" value="TreeGrafter"/>
</dbReference>
<evidence type="ECO:0000256" key="7">
    <source>
        <dbReference type="HAMAP-Rule" id="MF_01331"/>
    </source>
</evidence>
<dbReference type="InterPro" id="IPR036394">
    <property type="entry name" value="Ribosomal_uL22_sf"/>
</dbReference>
<dbReference type="PANTHER" id="PTHR13501">
    <property type="entry name" value="CHLOROPLAST 50S RIBOSOMAL PROTEIN L22-RELATED"/>
    <property type="match status" value="1"/>
</dbReference>
<dbReference type="InterPro" id="IPR005727">
    <property type="entry name" value="Ribosomal_uL22_bac/chlpt-type"/>
</dbReference>
<evidence type="ECO:0000256" key="8">
    <source>
        <dbReference type="RuleBase" id="RU004005"/>
    </source>
</evidence>
<dbReference type="InterPro" id="IPR047867">
    <property type="entry name" value="Ribosomal_uL22_bac/org-type"/>
</dbReference>
<dbReference type="NCBIfam" id="TIGR01044">
    <property type="entry name" value="rplV_bact"/>
    <property type="match status" value="1"/>
</dbReference>
<dbReference type="GO" id="GO:0019843">
    <property type="term" value="F:rRNA binding"/>
    <property type="evidence" value="ECO:0007669"/>
    <property type="project" value="UniProtKB-UniRule"/>
</dbReference>
<dbReference type="InterPro" id="IPR001063">
    <property type="entry name" value="Ribosomal_uL22"/>
</dbReference>
<sequence>MSKPKRKEHRANRAVLRNVRISPFKARVVADLIRNKPVYEALSILEFTPKKASPILAKLINSALSNVETSQELDWDIDGLVVAEAYVNEGPTMRRFMPRAQGRATRINKRTSHITVVLKPE</sequence>
<organism evidence="11 12">
    <name type="scientific">Microvenator marinus</name>
    <dbReference type="NCBI Taxonomy" id="2600177"/>
    <lineage>
        <taxon>Bacteria</taxon>
        <taxon>Deltaproteobacteria</taxon>
        <taxon>Bradymonadales</taxon>
        <taxon>Microvenatoraceae</taxon>
        <taxon>Microvenator</taxon>
    </lineage>
</organism>
<comment type="function">
    <text evidence="7">The globular domain of the protein is located near the polypeptide exit tunnel on the outside of the subunit, while an extended beta-hairpin is found that lines the wall of the exit tunnel in the center of the 70S ribosome.</text>
</comment>
<dbReference type="GO" id="GO:0003735">
    <property type="term" value="F:structural constituent of ribosome"/>
    <property type="evidence" value="ECO:0007669"/>
    <property type="project" value="InterPro"/>
</dbReference>
<evidence type="ECO:0000256" key="1">
    <source>
        <dbReference type="ARBA" id="ARBA00009451"/>
    </source>
</evidence>
<dbReference type="PANTHER" id="PTHR13501:SF8">
    <property type="entry name" value="LARGE RIBOSOMAL SUBUNIT PROTEIN UL22M"/>
    <property type="match status" value="1"/>
</dbReference>
<dbReference type="Gene3D" id="3.90.470.10">
    <property type="entry name" value="Ribosomal protein L22/L17"/>
    <property type="match status" value="1"/>
</dbReference>
<evidence type="ECO:0000313" key="12">
    <source>
        <dbReference type="Proteomes" id="UP000321595"/>
    </source>
</evidence>
<proteinExistence type="inferred from homology"/>
<name>A0A5B8XV11_9DELT</name>
<accession>A0A5B8XV11</accession>
<comment type="similarity">
    <text evidence="1 7 8">Belongs to the universal ribosomal protein uL22 family.</text>
</comment>
<evidence type="ECO:0000313" key="11">
    <source>
        <dbReference type="EMBL" id="QED28778.1"/>
    </source>
</evidence>
<evidence type="ECO:0000256" key="6">
    <source>
        <dbReference type="ARBA" id="ARBA00035207"/>
    </source>
</evidence>
<gene>
    <name evidence="7" type="primary">rplV</name>
    <name evidence="11" type="ORF">FRD01_16340</name>
</gene>
<dbReference type="PROSITE" id="PS00464">
    <property type="entry name" value="RIBOSOMAL_L22"/>
    <property type="match status" value="1"/>
</dbReference>
<comment type="subunit">
    <text evidence="7 9">Part of the 50S ribosomal subunit.</text>
</comment>
<dbReference type="GO" id="GO:0006412">
    <property type="term" value="P:translation"/>
    <property type="evidence" value="ECO:0007669"/>
    <property type="project" value="UniProtKB-UniRule"/>
</dbReference>
<dbReference type="KEGG" id="bbae:FRD01_16340"/>
<dbReference type="Proteomes" id="UP000321595">
    <property type="component" value="Chromosome"/>
</dbReference>
<dbReference type="AlphaFoldDB" id="A0A5B8XV11"/>
<reference evidence="11 12" key="1">
    <citation type="submission" date="2019-08" db="EMBL/GenBank/DDBJ databases">
        <authorList>
            <person name="Liang Q."/>
        </authorList>
    </citation>
    <scope>NUCLEOTIDE SEQUENCE [LARGE SCALE GENOMIC DNA]</scope>
    <source>
        <strain evidence="11 12">V1718</strain>
    </source>
</reference>
<dbReference type="EMBL" id="CP042467">
    <property type="protein sequence ID" value="QED28778.1"/>
    <property type="molecule type" value="Genomic_DNA"/>
</dbReference>